<accession>A0ABD1Z5H6</accession>
<dbReference type="Pfam" id="PF12937">
    <property type="entry name" value="F-box-like"/>
    <property type="match status" value="1"/>
</dbReference>
<dbReference type="Proteomes" id="UP001605036">
    <property type="component" value="Unassembled WGS sequence"/>
</dbReference>
<dbReference type="InterPro" id="IPR001810">
    <property type="entry name" value="F-box_dom"/>
</dbReference>
<organism evidence="2 3">
    <name type="scientific">Riccia fluitans</name>
    <dbReference type="NCBI Taxonomy" id="41844"/>
    <lineage>
        <taxon>Eukaryota</taxon>
        <taxon>Viridiplantae</taxon>
        <taxon>Streptophyta</taxon>
        <taxon>Embryophyta</taxon>
        <taxon>Marchantiophyta</taxon>
        <taxon>Marchantiopsida</taxon>
        <taxon>Marchantiidae</taxon>
        <taxon>Marchantiales</taxon>
        <taxon>Ricciaceae</taxon>
        <taxon>Riccia</taxon>
    </lineage>
</organism>
<comment type="caution">
    <text evidence="2">The sequence shown here is derived from an EMBL/GenBank/DDBJ whole genome shotgun (WGS) entry which is preliminary data.</text>
</comment>
<gene>
    <name evidence="2" type="ORF">R1flu_010226</name>
</gene>
<sequence>MERLGADTIICILKHLTAPADVASASIVCRSWRQYVLEGQLWREVCRREFPELQLIEVEFADCVARGSEGAGSSHVFQSTLEKYHHGYNRLYREFTETSVSDRNCIGAAIAASSTDEFPRESIHETLYANPTKSWMRWMNDQWSNWSSKGQRDPEVPETLTYKLVSSVCLIHEIKFDLLKPNSILEIPYIRRDFQLVEFPWTSGPPPEYTWTFVSQEYPVLKEDVLQVFKLSRPVLCVGQILQVELLGRTQMCFSNEDVALLYYICICHVNVVGTPIRNFAFRSSSAGGVIYQTVVDLTLPNT</sequence>
<dbReference type="AlphaFoldDB" id="A0ABD1Z5H6"/>
<dbReference type="PANTHER" id="PTHR39741:SF2">
    <property type="entry name" value="F-BOX DOMAIN-CONTAINING PROTEIN"/>
    <property type="match status" value="1"/>
</dbReference>
<dbReference type="EMBL" id="JBHFFA010000002">
    <property type="protein sequence ID" value="KAL2642639.1"/>
    <property type="molecule type" value="Genomic_DNA"/>
</dbReference>
<evidence type="ECO:0000313" key="3">
    <source>
        <dbReference type="Proteomes" id="UP001605036"/>
    </source>
</evidence>
<dbReference type="InterPro" id="IPR055336">
    <property type="entry name" value="At4g00755-like"/>
</dbReference>
<reference evidence="2 3" key="1">
    <citation type="submission" date="2024-09" db="EMBL/GenBank/DDBJ databases">
        <title>Chromosome-scale assembly of Riccia fluitans.</title>
        <authorList>
            <person name="Paukszto L."/>
            <person name="Sawicki J."/>
            <person name="Karawczyk K."/>
            <person name="Piernik-Szablinska J."/>
            <person name="Szczecinska M."/>
            <person name="Mazdziarz M."/>
        </authorList>
    </citation>
    <scope>NUCLEOTIDE SEQUENCE [LARGE SCALE GENOMIC DNA]</scope>
    <source>
        <strain evidence="2">Rf_01</strain>
        <tissue evidence="2">Aerial parts of the thallus</tissue>
    </source>
</reference>
<keyword evidence="3" id="KW-1185">Reference proteome</keyword>
<dbReference type="InterPro" id="IPR036047">
    <property type="entry name" value="F-box-like_dom_sf"/>
</dbReference>
<dbReference type="Gene3D" id="1.20.1280.50">
    <property type="match status" value="1"/>
</dbReference>
<evidence type="ECO:0000313" key="2">
    <source>
        <dbReference type="EMBL" id="KAL2642639.1"/>
    </source>
</evidence>
<feature type="domain" description="F-box" evidence="1">
    <location>
        <begin position="9"/>
        <end position="48"/>
    </location>
</feature>
<protein>
    <recommendedName>
        <fullName evidence="1">F-box domain-containing protein</fullName>
    </recommendedName>
</protein>
<dbReference type="PANTHER" id="PTHR39741">
    <property type="entry name" value="F-BOX DOMAIN CONTAINING PROTEIN, EXPRESSED"/>
    <property type="match status" value="1"/>
</dbReference>
<proteinExistence type="predicted"/>
<dbReference type="SUPFAM" id="SSF81383">
    <property type="entry name" value="F-box domain"/>
    <property type="match status" value="1"/>
</dbReference>
<evidence type="ECO:0000259" key="1">
    <source>
        <dbReference type="Pfam" id="PF12937"/>
    </source>
</evidence>
<name>A0ABD1Z5H6_9MARC</name>